<proteinExistence type="predicted"/>
<dbReference type="CDD" id="cd00143">
    <property type="entry name" value="PP2Cc"/>
    <property type="match status" value="1"/>
</dbReference>
<comment type="catalytic activity">
    <reaction evidence="5">
        <text>O-phospho-L-threonyl-[protein] + H2O = L-threonyl-[protein] + phosphate</text>
        <dbReference type="Rhea" id="RHEA:47004"/>
        <dbReference type="Rhea" id="RHEA-COMP:11060"/>
        <dbReference type="Rhea" id="RHEA-COMP:11605"/>
        <dbReference type="ChEBI" id="CHEBI:15377"/>
        <dbReference type="ChEBI" id="CHEBI:30013"/>
        <dbReference type="ChEBI" id="CHEBI:43474"/>
        <dbReference type="ChEBI" id="CHEBI:61977"/>
        <dbReference type="EC" id="3.1.3.16"/>
    </reaction>
</comment>
<dbReference type="EC" id="3.1.3.16" evidence="1"/>
<evidence type="ECO:0000256" key="6">
    <source>
        <dbReference type="SAM" id="MobiDB-lite"/>
    </source>
</evidence>
<feature type="region of interest" description="Disordered" evidence="6">
    <location>
        <begin position="134"/>
        <end position="166"/>
    </location>
</feature>
<dbReference type="InterPro" id="IPR015655">
    <property type="entry name" value="PP2C"/>
</dbReference>
<evidence type="ECO:0000313" key="9">
    <source>
        <dbReference type="Proteomes" id="UP000652761"/>
    </source>
</evidence>
<organism evidence="8 9">
    <name type="scientific">Colocasia esculenta</name>
    <name type="common">Wild taro</name>
    <name type="synonym">Arum esculentum</name>
    <dbReference type="NCBI Taxonomy" id="4460"/>
    <lineage>
        <taxon>Eukaryota</taxon>
        <taxon>Viridiplantae</taxon>
        <taxon>Streptophyta</taxon>
        <taxon>Embryophyta</taxon>
        <taxon>Tracheophyta</taxon>
        <taxon>Spermatophyta</taxon>
        <taxon>Magnoliopsida</taxon>
        <taxon>Liliopsida</taxon>
        <taxon>Araceae</taxon>
        <taxon>Aroideae</taxon>
        <taxon>Colocasieae</taxon>
        <taxon>Colocasia</taxon>
    </lineage>
</organism>
<dbReference type="Pfam" id="PF00481">
    <property type="entry name" value="PP2C"/>
    <property type="match status" value="1"/>
</dbReference>
<keyword evidence="3" id="KW-0904">Protein phosphatase</keyword>
<evidence type="ECO:0000259" key="7">
    <source>
        <dbReference type="PROSITE" id="PS51746"/>
    </source>
</evidence>
<comment type="catalytic activity">
    <reaction evidence="4">
        <text>O-phospho-L-seryl-[protein] + H2O = L-seryl-[protein] + phosphate</text>
        <dbReference type="Rhea" id="RHEA:20629"/>
        <dbReference type="Rhea" id="RHEA-COMP:9863"/>
        <dbReference type="Rhea" id="RHEA-COMP:11604"/>
        <dbReference type="ChEBI" id="CHEBI:15377"/>
        <dbReference type="ChEBI" id="CHEBI:29999"/>
        <dbReference type="ChEBI" id="CHEBI:43474"/>
        <dbReference type="ChEBI" id="CHEBI:83421"/>
        <dbReference type="EC" id="3.1.3.16"/>
    </reaction>
</comment>
<reference evidence="8" key="1">
    <citation type="submission" date="2017-07" db="EMBL/GenBank/DDBJ databases">
        <title>Taro Niue Genome Assembly and Annotation.</title>
        <authorList>
            <person name="Atibalentja N."/>
            <person name="Keating K."/>
            <person name="Fields C.J."/>
        </authorList>
    </citation>
    <scope>NUCLEOTIDE SEQUENCE</scope>
    <source>
        <strain evidence="8">Niue_2</strain>
        <tissue evidence="8">Leaf</tissue>
    </source>
</reference>
<dbReference type="PANTHER" id="PTHR47992">
    <property type="entry name" value="PROTEIN PHOSPHATASE"/>
    <property type="match status" value="1"/>
</dbReference>
<gene>
    <name evidence="8" type="ORF">Taro_040602</name>
</gene>
<dbReference type="GO" id="GO:0004722">
    <property type="term" value="F:protein serine/threonine phosphatase activity"/>
    <property type="evidence" value="ECO:0007669"/>
    <property type="project" value="UniProtKB-EC"/>
</dbReference>
<dbReference type="AlphaFoldDB" id="A0A843WCA1"/>
<dbReference type="SUPFAM" id="SSF81606">
    <property type="entry name" value="PP2C-like"/>
    <property type="match status" value="1"/>
</dbReference>
<dbReference type="InterPro" id="IPR036457">
    <property type="entry name" value="PPM-type-like_dom_sf"/>
</dbReference>
<dbReference type="SMART" id="SM00332">
    <property type="entry name" value="PP2Cc"/>
    <property type="match status" value="1"/>
</dbReference>
<feature type="region of interest" description="Disordered" evidence="6">
    <location>
        <begin position="409"/>
        <end position="429"/>
    </location>
</feature>
<evidence type="ECO:0000256" key="1">
    <source>
        <dbReference type="ARBA" id="ARBA00013081"/>
    </source>
</evidence>
<evidence type="ECO:0000313" key="8">
    <source>
        <dbReference type="EMBL" id="MQM07762.1"/>
    </source>
</evidence>
<sequence>MGGCCSCGRWTYGEPGMNYRDEEEEDMEEEFYDAGDAEDCGRLVEGGVRVRLEGSCGFASMHTQQGRKGVNQDAMTLWESLVDFFAKSSSTCMQGFAGEKDTIYCGVFDGHGPLGHRVARHVRDVLPGKLSSEYKSLHTSTNEADDDGGDRGRETQGNGDTHPGFHPWQASFCKAYKEMDEELDHRAPIDCICSGTTAVSIVKQKDHLIIANLGDSRAVLCTRDDANQPVPLQLTVDLKPNLPGEAKRITSCQGRVFAMEEEPDVHRLWLPDENSPGLAMARAFGDFCLKEFGLISTPEVTYRKLTEKDEFVVLATDGVWDVLSNKDVVRIVSSARKRSHAAKRLVDRAVRAWQEKHPTSKVDDCAAICLFLNAAPSPEEAPTAATLSSGKASPELIVAESFKTARTGSASDSFRSTNADEGAGQEWTALDGVSRSNSLTNFPRFAGLLEE</sequence>
<dbReference type="OrthoDB" id="10264738at2759"/>
<protein>
    <recommendedName>
        <fullName evidence="1">protein-serine/threonine phosphatase</fullName>
        <ecNumber evidence="1">3.1.3.16</ecNumber>
    </recommendedName>
</protein>
<dbReference type="Gene3D" id="3.60.40.10">
    <property type="entry name" value="PPM-type phosphatase domain"/>
    <property type="match status" value="1"/>
</dbReference>
<dbReference type="InterPro" id="IPR001932">
    <property type="entry name" value="PPM-type_phosphatase-like_dom"/>
</dbReference>
<feature type="compositionally biased region" description="Polar residues" evidence="6">
    <location>
        <begin position="409"/>
        <end position="419"/>
    </location>
</feature>
<feature type="non-terminal residue" evidence="8">
    <location>
        <position position="1"/>
    </location>
</feature>
<dbReference type="EMBL" id="NMUH01003947">
    <property type="protein sequence ID" value="MQM07762.1"/>
    <property type="molecule type" value="Genomic_DNA"/>
</dbReference>
<dbReference type="Proteomes" id="UP000652761">
    <property type="component" value="Unassembled WGS sequence"/>
</dbReference>
<evidence type="ECO:0000256" key="5">
    <source>
        <dbReference type="ARBA" id="ARBA00048336"/>
    </source>
</evidence>
<dbReference type="PROSITE" id="PS51746">
    <property type="entry name" value="PPM_2"/>
    <property type="match status" value="1"/>
</dbReference>
<accession>A0A843WCA1</accession>
<feature type="domain" description="PPM-type phosphatase" evidence="7">
    <location>
        <begin position="58"/>
        <end position="372"/>
    </location>
</feature>
<evidence type="ECO:0000256" key="4">
    <source>
        <dbReference type="ARBA" id="ARBA00047761"/>
    </source>
</evidence>
<keyword evidence="2" id="KW-0378">Hydrolase</keyword>
<keyword evidence="9" id="KW-1185">Reference proteome</keyword>
<evidence type="ECO:0000256" key="3">
    <source>
        <dbReference type="ARBA" id="ARBA00022912"/>
    </source>
</evidence>
<name>A0A843WCA1_COLES</name>
<evidence type="ECO:0000256" key="2">
    <source>
        <dbReference type="ARBA" id="ARBA00022801"/>
    </source>
</evidence>
<comment type="caution">
    <text evidence="8">The sequence shown here is derived from an EMBL/GenBank/DDBJ whole genome shotgun (WGS) entry which is preliminary data.</text>
</comment>